<dbReference type="PROSITE" id="PS50059">
    <property type="entry name" value="FKBP_PPIASE"/>
    <property type="match status" value="1"/>
</dbReference>
<dbReference type="Proteomes" id="UP000176287">
    <property type="component" value="Unassembled WGS sequence"/>
</dbReference>
<name>A0A1G2CCH9_9BACT</name>
<dbReference type="PANTHER" id="PTHR43811:SF19">
    <property type="entry name" value="39 KDA FK506-BINDING NUCLEAR PROTEIN"/>
    <property type="match status" value="1"/>
</dbReference>
<dbReference type="Pfam" id="PF00254">
    <property type="entry name" value="FKBP_C"/>
    <property type="match status" value="1"/>
</dbReference>
<dbReference type="GO" id="GO:0003755">
    <property type="term" value="F:peptidyl-prolyl cis-trans isomerase activity"/>
    <property type="evidence" value="ECO:0007669"/>
    <property type="project" value="UniProtKB-UniRule"/>
</dbReference>
<keyword evidence="3 5" id="KW-0697">Rotamase</keyword>
<sequence>MENFKIREVIVGNGAEARNGDAVTVNYTGTLDDGKKFDSSYDRSEPFLFKLGAGDVIKGWDLGVAGMKVGGKRELTIPPELGYGPAGYPPVIPQNATLHFTVELLSVSSSASR</sequence>
<proteinExistence type="inferred from homology"/>
<evidence type="ECO:0000256" key="2">
    <source>
        <dbReference type="ARBA" id="ARBA00006577"/>
    </source>
</evidence>
<comment type="caution">
    <text evidence="8">The sequence shown here is derived from an EMBL/GenBank/DDBJ whole genome shotgun (WGS) entry which is preliminary data.</text>
</comment>
<dbReference type="STRING" id="1798649.A3B13_00350"/>
<feature type="domain" description="PPIase FKBP-type" evidence="7">
    <location>
        <begin position="20"/>
        <end position="108"/>
    </location>
</feature>
<gene>
    <name evidence="8" type="ORF">A3B13_00350</name>
</gene>
<dbReference type="SUPFAM" id="SSF54534">
    <property type="entry name" value="FKBP-like"/>
    <property type="match status" value="1"/>
</dbReference>
<evidence type="ECO:0000256" key="3">
    <source>
        <dbReference type="ARBA" id="ARBA00023110"/>
    </source>
</evidence>
<dbReference type="EC" id="5.2.1.8" evidence="6"/>
<dbReference type="InterPro" id="IPR046357">
    <property type="entry name" value="PPIase_dom_sf"/>
</dbReference>
<organism evidence="8 9">
    <name type="scientific">Candidatus Liptonbacteria bacterium RIFCSPLOWO2_01_FULL_45_15</name>
    <dbReference type="NCBI Taxonomy" id="1798649"/>
    <lineage>
        <taxon>Bacteria</taxon>
        <taxon>Candidatus Liptoniibacteriota</taxon>
    </lineage>
</organism>
<evidence type="ECO:0000256" key="1">
    <source>
        <dbReference type="ARBA" id="ARBA00000971"/>
    </source>
</evidence>
<evidence type="ECO:0000256" key="6">
    <source>
        <dbReference type="RuleBase" id="RU003915"/>
    </source>
</evidence>
<protein>
    <recommendedName>
        <fullName evidence="6">Peptidyl-prolyl cis-trans isomerase</fullName>
        <ecNumber evidence="6">5.2.1.8</ecNumber>
    </recommendedName>
</protein>
<comment type="catalytic activity">
    <reaction evidence="1 5 6">
        <text>[protein]-peptidylproline (omega=180) = [protein]-peptidylproline (omega=0)</text>
        <dbReference type="Rhea" id="RHEA:16237"/>
        <dbReference type="Rhea" id="RHEA-COMP:10747"/>
        <dbReference type="Rhea" id="RHEA-COMP:10748"/>
        <dbReference type="ChEBI" id="CHEBI:83833"/>
        <dbReference type="ChEBI" id="CHEBI:83834"/>
        <dbReference type="EC" id="5.2.1.8"/>
    </reaction>
</comment>
<dbReference type="FunFam" id="3.10.50.40:FF:000006">
    <property type="entry name" value="Peptidyl-prolyl cis-trans isomerase"/>
    <property type="match status" value="1"/>
</dbReference>
<evidence type="ECO:0000256" key="4">
    <source>
        <dbReference type="ARBA" id="ARBA00023235"/>
    </source>
</evidence>
<keyword evidence="4 5" id="KW-0413">Isomerase</keyword>
<dbReference type="Gene3D" id="3.10.50.40">
    <property type="match status" value="1"/>
</dbReference>
<dbReference type="PANTHER" id="PTHR43811">
    <property type="entry name" value="FKBP-TYPE PEPTIDYL-PROLYL CIS-TRANS ISOMERASE FKPA"/>
    <property type="match status" value="1"/>
</dbReference>
<comment type="similarity">
    <text evidence="2 6">Belongs to the FKBP-type PPIase family.</text>
</comment>
<accession>A0A1G2CCH9</accession>
<evidence type="ECO:0000313" key="8">
    <source>
        <dbReference type="EMBL" id="OGY98891.1"/>
    </source>
</evidence>
<dbReference type="AlphaFoldDB" id="A0A1G2CCH9"/>
<dbReference type="InterPro" id="IPR001179">
    <property type="entry name" value="PPIase_FKBP_dom"/>
</dbReference>
<evidence type="ECO:0000256" key="5">
    <source>
        <dbReference type="PROSITE-ProRule" id="PRU00277"/>
    </source>
</evidence>
<evidence type="ECO:0000259" key="7">
    <source>
        <dbReference type="PROSITE" id="PS50059"/>
    </source>
</evidence>
<dbReference type="EMBL" id="MHKZ01000050">
    <property type="protein sequence ID" value="OGY98891.1"/>
    <property type="molecule type" value="Genomic_DNA"/>
</dbReference>
<evidence type="ECO:0000313" key="9">
    <source>
        <dbReference type="Proteomes" id="UP000176287"/>
    </source>
</evidence>
<reference evidence="8 9" key="1">
    <citation type="journal article" date="2016" name="Nat. Commun.">
        <title>Thousands of microbial genomes shed light on interconnected biogeochemical processes in an aquifer system.</title>
        <authorList>
            <person name="Anantharaman K."/>
            <person name="Brown C.T."/>
            <person name="Hug L.A."/>
            <person name="Sharon I."/>
            <person name="Castelle C.J."/>
            <person name="Probst A.J."/>
            <person name="Thomas B.C."/>
            <person name="Singh A."/>
            <person name="Wilkins M.J."/>
            <person name="Karaoz U."/>
            <person name="Brodie E.L."/>
            <person name="Williams K.H."/>
            <person name="Hubbard S.S."/>
            <person name="Banfield J.F."/>
        </authorList>
    </citation>
    <scope>NUCLEOTIDE SEQUENCE [LARGE SCALE GENOMIC DNA]</scope>
</reference>